<dbReference type="InterPro" id="IPR018201">
    <property type="entry name" value="Ketoacyl_synth_AS"/>
</dbReference>
<keyword evidence="6" id="KW-1185">Reference proteome</keyword>
<dbReference type="InterPro" id="IPR014030">
    <property type="entry name" value="Ketoacyl_synth_N"/>
</dbReference>
<dbReference type="PROSITE" id="PS52004">
    <property type="entry name" value="KS3_2"/>
    <property type="match status" value="1"/>
</dbReference>
<reference evidence="6" key="1">
    <citation type="journal article" date="2019" name="Int. J. Syst. Evol. Microbiol.">
        <title>The Global Catalogue of Microorganisms (GCM) 10K type strain sequencing project: providing services to taxonomists for standard genome sequencing and annotation.</title>
        <authorList>
            <consortium name="The Broad Institute Genomics Platform"/>
            <consortium name="The Broad Institute Genome Sequencing Center for Infectious Disease"/>
            <person name="Wu L."/>
            <person name="Ma J."/>
        </authorList>
    </citation>
    <scope>NUCLEOTIDE SEQUENCE [LARGE SCALE GENOMIC DNA]</scope>
    <source>
        <strain evidence="6">CCUG 51308</strain>
    </source>
</reference>
<feature type="domain" description="Ketosynthase family 3 (KS3)" evidence="4">
    <location>
        <begin position="1"/>
        <end position="406"/>
    </location>
</feature>
<dbReference type="InterPro" id="IPR016039">
    <property type="entry name" value="Thiolase-like"/>
</dbReference>
<name>A0ABW2IIU1_9PROT</name>
<dbReference type="Pfam" id="PF00109">
    <property type="entry name" value="ketoacyl-synt"/>
    <property type="match status" value="1"/>
</dbReference>
<keyword evidence="2 3" id="KW-0808">Transferase</keyword>
<dbReference type="SMART" id="SM00825">
    <property type="entry name" value="PKS_KS"/>
    <property type="match status" value="1"/>
</dbReference>
<dbReference type="InterPro" id="IPR014031">
    <property type="entry name" value="Ketoacyl_synth_C"/>
</dbReference>
<accession>A0ABW2IIU1</accession>
<dbReference type="PANTHER" id="PTHR11712">
    <property type="entry name" value="POLYKETIDE SYNTHASE-RELATED"/>
    <property type="match status" value="1"/>
</dbReference>
<keyword evidence="5" id="KW-0012">Acyltransferase</keyword>
<dbReference type="InterPro" id="IPR000794">
    <property type="entry name" value="Beta-ketoacyl_synthase"/>
</dbReference>
<dbReference type="RefSeq" id="WP_382166051.1">
    <property type="nucleotide sequence ID" value="NZ_JBHTBR010000002.1"/>
</dbReference>
<evidence type="ECO:0000256" key="2">
    <source>
        <dbReference type="ARBA" id="ARBA00022679"/>
    </source>
</evidence>
<proteinExistence type="inferred from homology"/>
<dbReference type="SUPFAM" id="SSF53901">
    <property type="entry name" value="Thiolase-like"/>
    <property type="match status" value="2"/>
</dbReference>
<evidence type="ECO:0000259" key="4">
    <source>
        <dbReference type="PROSITE" id="PS52004"/>
    </source>
</evidence>
<gene>
    <name evidence="5" type="ORF">ACFQS8_04415</name>
</gene>
<evidence type="ECO:0000256" key="3">
    <source>
        <dbReference type="RuleBase" id="RU003694"/>
    </source>
</evidence>
<protein>
    <submittedName>
        <fullName evidence="5">Beta-ketoacyl-ACP synthase</fullName>
        <ecNumber evidence="5">2.3.1.179</ecNumber>
    </submittedName>
</protein>
<organism evidence="5 6">
    <name type="scientific">Hirschia litorea</name>
    <dbReference type="NCBI Taxonomy" id="1199156"/>
    <lineage>
        <taxon>Bacteria</taxon>
        <taxon>Pseudomonadati</taxon>
        <taxon>Pseudomonadota</taxon>
        <taxon>Alphaproteobacteria</taxon>
        <taxon>Hyphomonadales</taxon>
        <taxon>Hyphomonadaceae</taxon>
        <taxon>Hirschia</taxon>
    </lineage>
</organism>
<comment type="caution">
    <text evidence="5">The sequence shown here is derived from an EMBL/GenBank/DDBJ whole genome shotgun (WGS) entry which is preliminary data.</text>
</comment>
<dbReference type="PANTHER" id="PTHR11712:SF325">
    <property type="entry name" value="3-OXOACYL-(ACYL-CARRIER-PROTEIN) SYNTHASE II FABF"/>
    <property type="match status" value="1"/>
</dbReference>
<dbReference type="Gene3D" id="3.40.47.10">
    <property type="match status" value="2"/>
</dbReference>
<evidence type="ECO:0000256" key="1">
    <source>
        <dbReference type="ARBA" id="ARBA00008467"/>
    </source>
</evidence>
<dbReference type="GO" id="GO:0004315">
    <property type="term" value="F:3-oxoacyl-[acyl-carrier-protein] synthase activity"/>
    <property type="evidence" value="ECO:0007669"/>
    <property type="project" value="UniProtKB-EC"/>
</dbReference>
<comment type="similarity">
    <text evidence="1 3">Belongs to the thiolase-like superfamily. Beta-ketoacyl-ACP synthases family.</text>
</comment>
<dbReference type="PROSITE" id="PS00606">
    <property type="entry name" value="KS3_1"/>
    <property type="match status" value="1"/>
</dbReference>
<dbReference type="InterPro" id="IPR020841">
    <property type="entry name" value="PKS_Beta-ketoAc_synthase_dom"/>
</dbReference>
<evidence type="ECO:0000313" key="5">
    <source>
        <dbReference type="EMBL" id="MFC7290847.1"/>
    </source>
</evidence>
<dbReference type="Pfam" id="PF02801">
    <property type="entry name" value="Ketoacyl-synt_C"/>
    <property type="match status" value="1"/>
</dbReference>
<evidence type="ECO:0000313" key="6">
    <source>
        <dbReference type="Proteomes" id="UP001596492"/>
    </source>
</evidence>
<dbReference type="EMBL" id="JBHTBR010000002">
    <property type="protein sequence ID" value="MFC7290847.1"/>
    <property type="molecule type" value="Genomic_DNA"/>
</dbReference>
<dbReference type="CDD" id="cd00834">
    <property type="entry name" value="KAS_I_II"/>
    <property type="match status" value="1"/>
</dbReference>
<dbReference type="EC" id="2.3.1.179" evidence="5"/>
<dbReference type="Proteomes" id="UP001596492">
    <property type="component" value="Unassembled WGS sequence"/>
</dbReference>
<sequence length="408" mass="43721">MRRVVVTGMAGITSLGDSFAEISPKLDEAKTGIRYMEEWEYLVDMSTRLGGPSDHFIHEKAYPRQARRSMGRLAVMMVKTGENALADAGLTDDPVVKSGRMGVAAGSSYGSTPATLDFVEFLERGKAKGLNATSYIRMMSHTAPVNMGVYFGLQGRVYTTSSACTSGAQGIGYAYEAIKSGAQDLMMAGGSDEFCPTMTMVFDRLYATSTRNDDPQHAVRPFDESRDGLVIGEAAGVLILEELEHALARGAKPVAEIVGFSTNCDGQHISQPNRKTQEIVVRQALEQAGMDAQDMSFISGHGTGTATGDVEESHATHAVFGDKVPFHTLKGNFGHTLGACGAIETWLGIEQLKRGQISPIANLSNVDPKCAELDYVKGDVRNVSKNAFSSSNFAFGGINTSLVVANYE</sequence>
<dbReference type="NCBIfam" id="NF006587">
    <property type="entry name" value="PRK09116.1"/>
    <property type="match status" value="1"/>
</dbReference>